<organism evidence="2 3">
    <name type="scientific">Lithospermum erythrorhizon</name>
    <name type="common">Purple gromwell</name>
    <name type="synonym">Lithospermum officinale var. erythrorhizon</name>
    <dbReference type="NCBI Taxonomy" id="34254"/>
    <lineage>
        <taxon>Eukaryota</taxon>
        <taxon>Viridiplantae</taxon>
        <taxon>Streptophyta</taxon>
        <taxon>Embryophyta</taxon>
        <taxon>Tracheophyta</taxon>
        <taxon>Spermatophyta</taxon>
        <taxon>Magnoliopsida</taxon>
        <taxon>eudicotyledons</taxon>
        <taxon>Gunneridae</taxon>
        <taxon>Pentapetalae</taxon>
        <taxon>asterids</taxon>
        <taxon>lamiids</taxon>
        <taxon>Boraginales</taxon>
        <taxon>Boraginaceae</taxon>
        <taxon>Boraginoideae</taxon>
        <taxon>Lithospermeae</taxon>
        <taxon>Lithospermum</taxon>
    </lineage>
</organism>
<feature type="compositionally biased region" description="Basic residues" evidence="1">
    <location>
        <begin position="73"/>
        <end position="93"/>
    </location>
</feature>
<keyword evidence="3" id="KW-1185">Reference proteome</keyword>
<feature type="compositionally biased region" description="Basic and acidic residues" evidence="1">
    <location>
        <begin position="44"/>
        <end position="53"/>
    </location>
</feature>
<proteinExistence type="predicted"/>
<evidence type="ECO:0000313" key="3">
    <source>
        <dbReference type="Proteomes" id="UP001454036"/>
    </source>
</evidence>
<dbReference type="Proteomes" id="UP001454036">
    <property type="component" value="Unassembled WGS sequence"/>
</dbReference>
<feature type="compositionally biased region" description="Basic and acidic residues" evidence="1">
    <location>
        <begin position="95"/>
        <end position="106"/>
    </location>
</feature>
<evidence type="ECO:0000256" key="1">
    <source>
        <dbReference type="SAM" id="MobiDB-lite"/>
    </source>
</evidence>
<dbReference type="EMBL" id="BAABME010000416">
    <property type="protein sequence ID" value="GAA0142609.1"/>
    <property type="molecule type" value="Genomic_DNA"/>
</dbReference>
<gene>
    <name evidence="2" type="ORF">LIER_03467</name>
</gene>
<feature type="region of interest" description="Disordered" evidence="1">
    <location>
        <begin position="44"/>
        <end position="122"/>
    </location>
</feature>
<name>A0AAV3NTP3_LITER</name>
<protein>
    <submittedName>
        <fullName evidence="2">Uncharacterized protein</fullName>
    </submittedName>
</protein>
<reference evidence="2 3" key="1">
    <citation type="submission" date="2024-01" db="EMBL/GenBank/DDBJ databases">
        <title>The complete chloroplast genome sequence of Lithospermum erythrorhizon: insights into the phylogenetic relationship among Boraginaceae species and the maternal lineages of purple gromwells.</title>
        <authorList>
            <person name="Okada T."/>
            <person name="Watanabe K."/>
        </authorList>
    </citation>
    <scope>NUCLEOTIDE SEQUENCE [LARGE SCALE GENOMIC DNA]</scope>
</reference>
<comment type="caution">
    <text evidence="2">The sequence shown here is derived from an EMBL/GenBank/DDBJ whole genome shotgun (WGS) entry which is preliminary data.</text>
</comment>
<evidence type="ECO:0000313" key="2">
    <source>
        <dbReference type="EMBL" id="GAA0142609.1"/>
    </source>
</evidence>
<accession>A0AAV3NTP3</accession>
<sequence length="122" mass="14011">MYEPLGNTPLRVSAAEVFAQVRGKRLVPIPRRMRGNQEREIKISTRGHLREFTRNMGHKKPLGRGSSPPRYPPCRRKNIPPRHNSYRRPRSPYRPRTEKETAERSENSPAAGHNHTIAGGIQ</sequence>
<dbReference type="AlphaFoldDB" id="A0AAV3NTP3"/>